<evidence type="ECO:0000256" key="1">
    <source>
        <dbReference type="SAM" id="MobiDB-lite"/>
    </source>
</evidence>
<feature type="compositionally biased region" description="Polar residues" evidence="1">
    <location>
        <begin position="2835"/>
        <end position="2845"/>
    </location>
</feature>
<dbReference type="EMBL" id="JAAOAQ010000772">
    <property type="protein sequence ID" value="KAF5534771.1"/>
    <property type="molecule type" value="Genomic_DNA"/>
</dbReference>
<feature type="compositionally biased region" description="Low complexity" evidence="1">
    <location>
        <begin position="2722"/>
        <end position="2738"/>
    </location>
</feature>
<feature type="compositionally biased region" description="Low complexity" evidence="1">
    <location>
        <begin position="2246"/>
        <end position="2267"/>
    </location>
</feature>
<feature type="compositionally biased region" description="Polar residues" evidence="1">
    <location>
        <begin position="2856"/>
        <end position="2874"/>
    </location>
</feature>
<feature type="region of interest" description="Disordered" evidence="1">
    <location>
        <begin position="843"/>
        <end position="880"/>
    </location>
</feature>
<feature type="compositionally biased region" description="Polar residues" evidence="1">
    <location>
        <begin position="2291"/>
        <end position="2307"/>
    </location>
</feature>
<feature type="region of interest" description="Disordered" evidence="1">
    <location>
        <begin position="1792"/>
        <end position="1814"/>
    </location>
</feature>
<gene>
    <name evidence="3" type="ORF">FPHYL_13353</name>
</gene>
<feature type="domain" description="DUF6603" evidence="2">
    <location>
        <begin position="2919"/>
        <end position="3407"/>
    </location>
</feature>
<feature type="region of interest" description="Disordered" evidence="1">
    <location>
        <begin position="2835"/>
        <end position="2919"/>
    </location>
</feature>
<feature type="compositionally biased region" description="Low complexity" evidence="1">
    <location>
        <begin position="968"/>
        <end position="978"/>
    </location>
</feature>
<feature type="compositionally biased region" description="Low complexity" evidence="1">
    <location>
        <begin position="2219"/>
        <end position="2233"/>
    </location>
</feature>
<feature type="region of interest" description="Disordered" evidence="1">
    <location>
        <begin position="465"/>
        <end position="498"/>
    </location>
</feature>
<feature type="compositionally biased region" description="Low complexity" evidence="1">
    <location>
        <begin position="2277"/>
        <end position="2290"/>
    </location>
</feature>
<dbReference type="InterPro" id="IPR052159">
    <property type="entry name" value="Competence_DNA_uptake"/>
</dbReference>
<feature type="compositionally biased region" description="Polar residues" evidence="1">
    <location>
        <begin position="843"/>
        <end position="852"/>
    </location>
</feature>
<evidence type="ECO:0000313" key="4">
    <source>
        <dbReference type="Proteomes" id="UP000582016"/>
    </source>
</evidence>
<dbReference type="PANTHER" id="PTHR30619">
    <property type="entry name" value="DNA INTERNALIZATION/COMPETENCE PROTEIN COMEC/REC2"/>
    <property type="match status" value="1"/>
</dbReference>
<protein>
    <recommendedName>
        <fullName evidence="2">DUF6603 domain-containing protein</fullName>
    </recommendedName>
</protein>
<feature type="region of interest" description="Disordered" evidence="1">
    <location>
        <begin position="2686"/>
        <end position="2738"/>
    </location>
</feature>
<evidence type="ECO:0000313" key="3">
    <source>
        <dbReference type="EMBL" id="KAF5534771.1"/>
    </source>
</evidence>
<evidence type="ECO:0000259" key="2">
    <source>
        <dbReference type="Pfam" id="PF20248"/>
    </source>
</evidence>
<dbReference type="PANTHER" id="PTHR30619:SF1">
    <property type="entry name" value="RECOMBINATION PROTEIN 2"/>
    <property type="match status" value="1"/>
</dbReference>
<feature type="compositionally biased region" description="Polar residues" evidence="1">
    <location>
        <begin position="465"/>
        <end position="495"/>
    </location>
</feature>
<sequence length="3699" mass="395463">MDQLPSVEPGEAQILSYFKPGLAPDLYTINVEQTISSPSESDSPITLKTKKQFNVRGPNQYQLSPGSVQSVYPAQAEAVGSRILPNIVFSNPHLAWELSPDESGKVSENLLGGTPVPWVALLVFTADEINTLPSSASPLKPSPTLAINLSKKQLQDLTTPSSGPKVQVPLSSEELKKNPSDMVDVVFVNSKTFEAYFSPQSGEAGNQPAIARYAYLSHVRRSEGKKPKALDNAPRNTFGITVGHRSGPLKINGTVTAYAHLVSLMGVQDNLQYPVADKSDLTALISLYSWTFSWVPDTEAALDQAIQKLSSNVLPLARVSPPAGSNPDEQTKWVQARTEAGYTFVKHHLPSGEETVALYRGPLIPQISPSDEINHAEPTTHSSSLQIIDITTGFVDISYSSAWQLGRSLAIQNSPFSMALSVLRTHLFSVYREGQQKTKKGETKSATSKDLPGWIQKLRSVVEASSKNGAASTASTPPDLNSRWQTAQNNFNSSDTKQDIPAVQSQAGMAAVEAMLKHEIRQLINDRKDDARTAADPSNLGMYLPKIVDFIYNGLLTLKAVPHNYLFPEPDILDTDVIFTFYIDPLWLDALVDGALSVGNHAVVNDDVCKNEIKKALNIYIAEFEKRKMDRQIPVWGVVVCGQLIRSFPSPQVFTGKKATWPDYNLLTTTQLAGSASMSLFDCRPGSLIYGLNISQPPHHQRFAVGTSLDTTSIEVDFPGVTLDTPVTPPAKPIVVPELKITDSSIFNIKTRCLNPAAIMTSVSAKGNFPVEYSSALTSLALSDKLLELTIKPSENQVNAADEDTIKRFELYVPTKGSPMLLAPGDGDVGGSSAMIDDEFTPAQTLDSSSGTMPLGHRAAAAQTPSSPSADEPTPSSPQTLNVAKLRSSTALGAASNPVTTSCQVLNQSLNPDKTIAADLLFSIETNSKATGLDSSQLLQRVRVAFALGAVIPADAINQAAISLEGSSSSGWGAGSASVATWPPADDEGSGDEKYSGPAFVVDLTAWRATPITEAHIVCLVTGVTLSATVASSALLDVVVEYGAESDTKVTKMIGVDTFQIPVPGGDCAIVLLVDNPPARTRTANETDASYYRNQPTSNSQYCRGTVLRAILIDGGHDGATGGGYKGNNASQLIKQTINIIESQYNLAVFDSQGHAIRTYTLAFDGWVITHWDRDHYCGALYLLWEASLEAGNGTCRYVKYDGHGNGMTALYCPTWIDSPIPNSTSKTARGHHSMFGSNEHGRWGIALPPQRVNNRANNPLNYTKAEYDELGQSKGGCSLPFGSIVCGCENLLGLDLFTNILFNSDIPPATKFGPNCANDTVGQNYRINSVCNGFRSVFDSGHLQPSYGLPSKYPLARGSKWPVLLCIGAMGNVLGCNTVPIAKHATGDNYASMMLVLLWLPSTSMHNDLPRASLFLGGDAYQDTEELAAVFLEQVTVEVMKASHHGSRSSTSVTLLKALMPNKFIISAGNEYGHPSWQIIAFLLTYAKAQQQGTSFYYKNTLQNPFCHTTRFPYYLYMNSQPGNSLTSKDLNLKAYQEKQPEYNKFFDYMCGLHINNQKRLDTITPFWSGYSAWQAGPNPYTILASKDPHEYLEAFNHFNEGINFDQLFYWFKQKDLEGTDDINDYPYKNDLITVLLNIIRAQFSLISPYPFDFDAAANANRTVRQLTVYSRFDSVLDGLIERVSDEIIVYKEQYVPTEELPEMIQPIEPAPAVFNSYLNDHYWGYEPSTSHQNENYFGHGSVPPSNRILLSNSLGKSTYPPDPKRFFSEQGQTGYSNGCDQISEFEEEPTSGMAIEPSANKSSSNKKFQPIRRTGHQNPRQFFSLMEAVSVPEATASSTGDCSIQIAGIAYTSSDQETLKVSSDVLFSTFQSSSSSTPFMYWPGNCLLFDSPVAATTEGPFVVSLSSKDSTFSCLDTLLFTTNDTKDKGHMLTALSLMITLLPALPFNGAPSTQVDKLSATVSVGANQLIFSSAPASINSQFGVTSNSMSGIQMRKKQALLALDDNASTASYTMADVFTAAGISPASWIQEALSAVSATLSASNTSTSEQLASRNGLWISSEDVLRATLRLQFEIPEAPMLSKLSTIAPGLASSGGYTVVAKRTAGYAHVGTAVKYKSEVTLQTQIDVSVPGTAAKANRDDVNAFITIKESSVRLSLVRATDKGSMADLFTWIAKTFEASSFSADLGSVKAALQTVSQTGTITAPTSQCTTSNSNQGKTSSTNSKASSSGTVVPQTGSTGVAKATGAASIAQSGSSGTSTSKATSMDGGSPAVETTATAPTAPDTDPTQNGPSNVVKNQSSTTGATSVASDFDLSWRSCSIEFNDSSILSISICLDVALAIGVPSGQQAGFSLDLTWSPRNWFVSATFMPGGGPDTIGESQTLDPSWELSSWAPPLDKTLASTMSLLNLDPTGTLNAKSVPAYIPTEISLATLAFSSDGVQFRALIKSRDATTTTSSPGTDVPMIPLAQASLTIVVDYNSSNTSGSKFSFDLSGSVVLPVVELDKGSPVPTLQASIAYANEWDFTATARSVRIESLVSVFDDDEQEDVKDFLGQVMLEYLELEYKFDGSTASELILGAQVVYDGYTFTLAYDRSSGTAWKLTMAVAKNTGSQKTTTTMGSLLQWLLGTEIDDDIPDFINDASVDLNDSEFTLSLSVQVIEGISYMVLSVSFTIDSVRVQIAKIRERPGPNTSQGEQDEKTAPDAKVSSSSPDENAPTPPATTTSQTSQKQSSTGTSDKTIFRIAVNSLPHPASVPLIGQLNAPFTVDLLWLDQDLSPQDIGMINTAAGLENDPIPLSSSNDGSAQGSTNQNPLYSKGLSFSLVADGVAIISTKPQVTNDNTSSPPSPKPDESNATKSDSGSPNPKLATSSAGNPEPSGTGDTQSPSAEKGQASDGQVESHDALAQGPGTDTDMKPYQKNVNGLSISNIGLKYDAQSQGLVIKFDATATLGPLTAELINFALTISIPTTEQGKPPNLADWANLDIGISLDGLSLGMTGDNLTVAGFLDRIDTASAQGFQGGLGVTFEAYDFTAFASYEDVTDDGQTFMSLMAYAELQGPILKTPIVEIRGISGGFGLGSQLTIPPVTDLGNFPLLMSSSPTPNAISAFADLQGTDGGTQYITPVNGATWVAVGVLGIACETVDISAVLTLALGPHVDEIAILGTAAASFPRDASSDKVVAFIELDFSATADITHGSLFVQGSIAPTSFLLNSECRPTGGFIVATWFKPSPYEGDWCITIGGYHPAYQPPAHYPQPPARLGIAWRYSSHLNITGEAYTALTPDTLMAGSSLNALFSVGPIGASFDFQADFILYMHPLHYEADVHVSASVWFEVDVLFVHKKLSVSLGADLSLTGPPFAGCVSFDVTVTTIHVRFGEQQHVQPLALSLQDFVDVCMKQGSTDNEQTPESNHILTLNAGGVAPTMAATTSQQPGSVWDVRASTLTFSVLSRIPASATALTDGTSSSTQGQEPPILSRPMQLTADSPGLSTPLTVTITQETSQKHPQGNAQSSTLVFCYEPLEENVPASLWGAYSSDTAPMLDGVTQKATIQHTTGLKISPPVSTWSSNNPKVMPLADLEPTVPTVVDFLDDTTRDKTMDPAKRLDNGGDKDLARAESAFTGLAVTDSGSTEATAIEARNTLRQAVLNQWALCRGQVNPPGSLTIGQSGALNLTDQVKYQVPERYVDGLDCFCRVAPRVSVG</sequence>
<feature type="region of interest" description="Disordered" evidence="1">
    <location>
        <begin position="2205"/>
        <end position="2307"/>
    </location>
</feature>
<accession>A0A8H5MLS0</accession>
<feature type="compositionally biased region" description="Low complexity" evidence="1">
    <location>
        <begin position="859"/>
        <end position="870"/>
    </location>
</feature>
<dbReference type="Gene3D" id="3.60.15.10">
    <property type="entry name" value="Ribonuclease Z/Hydroxyacylglutathione hydrolase-like"/>
    <property type="match status" value="1"/>
</dbReference>
<dbReference type="Pfam" id="PF20248">
    <property type="entry name" value="DUF6603"/>
    <property type="match status" value="1"/>
</dbReference>
<organism evidence="3 4">
    <name type="scientific">Fusarium phyllophilum</name>
    <dbReference type="NCBI Taxonomy" id="47803"/>
    <lineage>
        <taxon>Eukaryota</taxon>
        <taxon>Fungi</taxon>
        <taxon>Dikarya</taxon>
        <taxon>Ascomycota</taxon>
        <taxon>Pezizomycotina</taxon>
        <taxon>Sordariomycetes</taxon>
        <taxon>Hypocreomycetidae</taxon>
        <taxon>Hypocreales</taxon>
        <taxon>Nectriaceae</taxon>
        <taxon>Fusarium</taxon>
        <taxon>Fusarium fujikuroi species complex</taxon>
    </lineage>
</organism>
<dbReference type="InterPro" id="IPR036866">
    <property type="entry name" value="RibonucZ/Hydroxyglut_hydro"/>
</dbReference>
<keyword evidence="4" id="KW-1185">Reference proteome</keyword>
<feature type="region of interest" description="Disordered" evidence="1">
    <location>
        <begin position="968"/>
        <end position="994"/>
    </location>
</feature>
<name>A0A8H5MLS0_9HYPO</name>
<dbReference type="OrthoDB" id="5096628at2759"/>
<dbReference type="Proteomes" id="UP000582016">
    <property type="component" value="Unassembled WGS sequence"/>
</dbReference>
<feature type="compositionally biased region" description="Polar residues" evidence="1">
    <location>
        <begin position="2205"/>
        <end position="2218"/>
    </location>
</feature>
<proteinExistence type="predicted"/>
<comment type="caution">
    <text evidence="3">The sequence shown here is derived from an EMBL/GenBank/DDBJ whole genome shotgun (WGS) entry which is preliminary data.</text>
</comment>
<dbReference type="InterPro" id="IPR046538">
    <property type="entry name" value="DUF6603"/>
</dbReference>
<reference evidence="3 4" key="1">
    <citation type="submission" date="2020-05" db="EMBL/GenBank/DDBJ databases">
        <title>Identification and distribution of gene clusters putatively required for synthesis of sphingolipid metabolism inhibitors in phylogenetically diverse species of the filamentous fungus Fusarium.</title>
        <authorList>
            <person name="Kim H.-S."/>
            <person name="Busman M."/>
            <person name="Brown D.W."/>
            <person name="Divon H."/>
            <person name="Uhlig S."/>
            <person name="Proctor R.H."/>
        </authorList>
    </citation>
    <scope>NUCLEOTIDE SEQUENCE [LARGE SCALE GENOMIC DNA]</scope>
    <source>
        <strain evidence="3 4">NRRL 13617</strain>
    </source>
</reference>